<name>A0A183MTC3_9TREM</name>
<evidence type="ECO:0000313" key="1">
    <source>
        <dbReference type="EMBL" id="VDP31120.1"/>
    </source>
</evidence>
<protein>
    <submittedName>
        <fullName evidence="1">Uncharacterized protein</fullName>
    </submittedName>
</protein>
<dbReference type="Proteomes" id="UP000277204">
    <property type="component" value="Unassembled WGS sequence"/>
</dbReference>
<proteinExistence type="predicted"/>
<organism evidence="1 2">
    <name type="scientific">Schistosoma margrebowiei</name>
    <dbReference type="NCBI Taxonomy" id="48269"/>
    <lineage>
        <taxon>Eukaryota</taxon>
        <taxon>Metazoa</taxon>
        <taxon>Spiralia</taxon>
        <taxon>Lophotrochozoa</taxon>
        <taxon>Platyhelminthes</taxon>
        <taxon>Trematoda</taxon>
        <taxon>Digenea</taxon>
        <taxon>Strigeidida</taxon>
        <taxon>Schistosomatoidea</taxon>
        <taxon>Schistosomatidae</taxon>
        <taxon>Schistosoma</taxon>
    </lineage>
</organism>
<sequence length="51" mass="6105">MECKCSLSNRTNPIILSSTSPFRLNIRTYQQTRIWMDSFKELLTEIPTRFH</sequence>
<gene>
    <name evidence="1" type="ORF">SMRZ_LOCUS19298</name>
</gene>
<evidence type="ECO:0000313" key="2">
    <source>
        <dbReference type="Proteomes" id="UP000277204"/>
    </source>
</evidence>
<accession>A0A183MTC3</accession>
<dbReference type="EMBL" id="UZAI01017920">
    <property type="protein sequence ID" value="VDP31120.1"/>
    <property type="molecule type" value="Genomic_DNA"/>
</dbReference>
<keyword evidence="2" id="KW-1185">Reference proteome</keyword>
<dbReference type="AlphaFoldDB" id="A0A183MTC3"/>
<reference evidence="1 2" key="1">
    <citation type="submission" date="2018-11" db="EMBL/GenBank/DDBJ databases">
        <authorList>
            <consortium name="Pathogen Informatics"/>
        </authorList>
    </citation>
    <scope>NUCLEOTIDE SEQUENCE [LARGE SCALE GENOMIC DNA]</scope>
    <source>
        <strain evidence="1 2">Zambia</strain>
    </source>
</reference>